<keyword evidence="3" id="KW-0472">Membrane</keyword>
<dbReference type="EMBL" id="EF087132">
    <property type="protein sequence ID" value="ABK26387.1"/>
    <property type="molecule type" value="mRNA"/>
</dbReference>
<name>A9NN45_PICSI</name>
<dbReference type="Pfam" id="PF14159">
    <property type="entry name" value="CAAD"/>
    <property type="match status" value="1"/>
</dbReference>
<protein>
    <recommendedName>
        <fullName evidence="5">Cyanobacterial aminoacyl-tRNA synthetase CAAD domain-containing protein</fullName>
    </recommendedName>
</protein>
<dbReference type="GO" id="GO:0009535">
    <property type="term" value="C:chloroplast thylakoid membrane"/>
    <property type="evidence" value="ECO:0007669"/>
    <property type="project" value="TreeGrafter"/>
</dbReference>
<feature type="region of interest" description="Disordered" evidence="2">
    <location>
        <begin position="81"/>
        <end position="111"/>
    </location>
</feature>
<dbReference type="PANTHER" id="PTHR33222">
    <property type="match status" value="1"/>
</dbReference>
<reference evidence="6" key="1">
    <citation type="journal article" date="2008" name="BMC Genomics">
        <title>A conifer genomics resource of 200,000 spruce (Picea spp.) ESTs and 6,464 high-quality, sequence-finished full-length cDNAs for Sitka spruce (Picea sitchensis).</title>
        <authorList>
            <person name="Ralph S.G."/>
            <person name="Chun H.J."/>
            <person name="Kolosova N."/>
            <person name="Cooper D."/>
            <person name="Oddy C."/>
            <person name="Ritland C.E."/>
            <person name="Kirkpatrick R."/>
            <person name="Moore R."/>
            <person name="Barber S."/>
            <person name="Holt R.A."/>
            <person name="Jones S.J."/>
            <person name="Marra M.A."/>
            <person name="Douglas C.J."/>
            <person name="Ritland K."/>
            <person name="Bohlmann J."/>
        </authorList>
    </citation>
    <scope>NUCLEOTIDE SEQUENCE</scope>
    <source>
        <tissue evidence="7">Bark</tissue>
        <tissue evidence="6">Green portion of the leader tissue</tissue>
    </source>
</reference>
<dbReference type="PANTHER" id="PTHR33222:SF2">
    <property type="entry name" value="PROTEIN CURVATURE THYLAKOID 1D, CHLOROPLASTIC"/>
    <property type="match status" value="1"/>
</dbReference>
<evidence type="ECO:0000313" key="6">
    <source>
        <dbReference type="EMBL" id="ABK22056.1"/>
    </source>
</evidence>
<evidence type="ECO:0000256" key="3">
    <source>
        <dbReference type="SAM" id="Phobius"/>
    </source>
</evidence>
<dbReference type="OMA" id="MELCTAT"/>
<sequence>MALAIAMAASSCSCLAASTLLFNPPSPSVASEAGGNYAALSISPPLARLRYLMRGRGRSMDGTKSGPMPFASLLARATTSEDTATDVSEELEVLPLREETSEESSSDDSQQFDDMLSNLKQKFDSIENKSTPLIYGSAALVALWVSATVVDAIDSVPLLPKVLEFIGFGYTVWFVYRYLLFKGSREELATAIEKLKQEIMG</sequence>
<dbReference type="InterPro" id="IPR033344">
    <property type="entry name" value="CURT1"/>
</dbReference>
<evidence type="ECO:0000259" key="5">
    <source>
        <dbReference type="Pfam" id="PF14159"/>
    </source>
</evidence>
<keyword evidence="3" id="KW-1133">Transmembrane helix</keyword>
<dbReference type="InterPro" id="IPR025564">
    <property type="entry name" value="CAAD_dom"/>
</dbReference>
<accession>A9NN45</accession>
<evidence type="ECO:0000256" key="4">
    <source>
        <dbReference type="SAM" id="SignalP"/>
    </source>
</evidence>
<feature type="transmembrane region" description="Helical" evidence="3">
    <location>
        <begin position="132"/>
        <end position="150"/>
    </location>
</feature>
<feature type="chain" id="PRO_5010821330" description="Cyanobacterial aminoacyl-tRNA synthetase CAAD domain-containing protein" evidence="4">
    <location>
        <begin position="17"/>
        <end position="201"/>
    </location>
</feature>
<evidence type="ECO:0000313" key="7">
    <source>
        <dbReference type="EMBL" id="ABK26387.1"/>
    </source>
</evidence>
<proteinExistence type="evidence at transcript level"/>
<feature type="compositionally biased region" description="Acidic residues" evidence="2">
    <location>
        <begin position="83"/>
        <end position="92"/>
    </location>
</feature>
<feature type="transmembrane region" description="Helical" evidence="3">
    <location>
        <begin position="162"/>
        <end position="180"/>
    </location>
</feature>
<dbReference type="AlphaFoldDB" id="A9NN45"/>
<feature type="signal peptide" evidence="4">
    <location>
        <begin position="1"/>
        <end position="16"/>
    </location>
</feature>
<comment type="subcellular location">
    <subcellularLocation>
        <location evidence="1">Membrane</location>
        <topology evidence="1">Multi-pass membrane protein</topology>
    </subcellularLocation>
</comment>
<evidence type="ECO:0000256" key="1">
    <source>
        <dbReference type="ARBA" id="ARBA00004141"/>
    </source>
</evidence>
<feature type="domain" description="Cyanobacterial aminoacyl-tRNA synthetase CAAD" evidence="5">
    <location>
        <begin position="118"/>
        <end position="201"/>
    </location>
</feature>
<keyword evidence="3" id="KW-0812">Transmembrane</keyword>
<dbReference type="EMBL" id="EF082702">
    <property type="protein sequence ID" value="ABK22056.1"/>
    <property type="molecule type" value="mRNA"/>
</dbReference>
<keyword evidence="4" id="KW-0732">Signal</keyword>
<evidence type="ECO:0000256" key="2">
    <source>
        <dbReference type="SAM" id="MobiDB-lite"/>
    </source>
</evidence>
<organism evidence="6">
    <name type="scientific">Picea sitchensis</name>
    <name type="common">Sitka spruce</name>
    <name type="synonym">Pinus sitchensis</name>
    <dbReference type="NCBI Taxonomy" id="3332"/>
    <lineage>
        <taxon>Eukaryota</taxon>
        <taxon>Viridiplantae</taxon>
        <taxon>Streptophyta</taxon>
        <taxon>Embryophyta</taxon>
        <taxon>Tracheophyta</taxon>
        <taxon>Spermatophyta</taxon>
        <taxon>Pinopsida</taxon>
        <taxon>Pinidae</taxon>
        <taxon>Conifers I</taxon>
        <taxon>Pinales</taxon>
        <taxon>Pinaceae</taxon>
        <taxon>Picea</taxon>
    </lineage>
</organism>